<feature type="active site" description="Proton acceptor" evidence="2">
    <location>
        <position position="186"/>
    </location>
</feature>
<keyword evidence="2" id="KW-0378">Hydrolase</keyword>
<name>A0A060LUU4_9BACI</name>
<dbReference type="InterPro" id="IPR002641">
    <property type="entry name" value="PNPLA_dom"/>
</dbReference>
<dbReference type="Gene3D" id="3.40.1090.10">
    <property type="entry name" value="Cytosolic phospholipase A2 catalytic domain"/>
    <property type="match status" value="2"/>
</dbReference>
<dbReference type="GO" id="GO:0016042">
    <property type="term" value="P:lipid catabolic process"/>
    <property type="evidence" value="ECO:0007669"/>
    <property type="project" value="UniProtKB-UniRule"/>
</dbReference>
<dbReference type="PANTHER" id="PTHR46394">
    <property type="entry name" value="ANNEXIN"/>
    <property type="match status" value="1"/>
</dbReference>
<protein>
    <submittedName>
        <fullName evidence="4">Phospholipase-related protein</fullName>
    </submittedName>
</protein>
<keyword evidence="5" id="KW-1185">Reference proteome</keyword>
<dbReference type="SUPFAM" id="SSF52151">
    <property type="entry name" value="FabD/lysophospholipase-like"/>
    <property type="match status" value="1"/>
</dbReference>
<sequence>MKVDAVFAGGGVKAFSFVGAIEEAERRGLLFERIAGTSAGSIVAAFLMAGFSSKDIFTMLNSLDVATFRDERFGFIPFKLTKWVNLYFRMGLYKGDKLEEWIRERLEQKGVRTFNDLAPSSLRIVVSDVTRGQMVVIPDDLPKYGLDPNRFSVATAVRMSCSIPYFFEPVKLKNQAVGNKPSYIVDGGLLSNFPIWIFKDGVRGGYRRPVIGFQLAPKEGERPVNQVHNAFDLYKAIFETMTHAHDARHISQDHARNIVFIPVEHIKATDFDLTDDEKQKMILLGKEKTAQFLTSWSG</sequence>
<comment type="caution">
    <text evidence="2">Lacks conserved residue(s) required for the propagation of feature annotation.</text>
</comment>
<dbReference type="AlphaFoldDB" id="A0A060LUU4"/>
<dbReference type="PROSITE" id="PS51635">
    <property type="entry name" value="PNPLA"/>
    <property type="match status" value="1"/>
</dbReference>
<accession>A0A060LUU4</accession>
<dbReference type="OrthoDB" id="9770965at2"/>
<dbReference type="InterPro" id="IPR052580">
    <property type="entry name" value="Lipid_Hydrolase"/>
</dbReference>
<evidence type="ECO:0000259" key="3">
    <source>
        <dbReference type="PROSITE" id="PS51635"/>
    </source>
</evidence>
<feature type="domain" description="PNPLA" evidence="3">
    <location>
        <begin position="5"/>
        <end position="199"/>
    </location>
</feature>
<evidence type="ECO:0000313" key="4">
    <source>
        <dbReference type="EMBL" id="AIC95041.1"/>
    </source>
</evidence>
<dbReference type="KEGG" id="ble:BleG1_2465"/>
<feature type="short sequence motif" description="DGA/G" evidence="2">
    <location>
        <begin position="186"/>
        <end position="188"/>
    </location>
</feature>
<dbReference type="Proteomes" id="UP000027142">
    <property type="component" value="Chromosome"/>
</dbReference>
<evidence type="ECO:0000313" key="5">
    <source>
        <dbReference type="Proteomes" id="UP000027142"/>
    </source>
</evidence>
<organism evidence="4 5">
    <name type="scientific">Shouchella lehensis G1</name>
    <dbReference type="NCBI Taxonomy" id="1246626"/>
    <lineage>
        <taxon>Bacteria</taxon>
        <taxon>Bacillati</taxon>
        <taxon>Bacillota</taxon>
        <taxon>Bacilli</taxon>
        <taxon>Bacillales</taxon>
        <taxon>Bacillaceae</taxon>
        <taxon>Shouchella</taxon>
    </lineage>
</organism>
<feature type="active site" description="Nucleophile" evidence="2">
    <location>
        <position position="38"/>
    </location>
</feature>
<reference evidence="4 5" key="1">
    <citation type="journal article" date="2014" name="Gene">
        <title>A comparative genomic analysis of the alkalitolerant soil bacterium Bacillus lehensis G1.</title>
        <authorList>
            <person name="Noor Y.M."/>
            <person name="Samsulrizal N.H."/>
            <person name="Jema'on N.A."/>
            <person name="Low K.O."/>
            <person name="Ramli A.N."/>
            <person name="Alias N.I."/>
            <person name="Damis S.I."/>
            <person name="Fuzi S.F."/>
            <person name="Isa M.N."/>
            <person name="Murad A.M."/>
            <person name="Raih M.F."/>
            <person name="Bakar F.D."/>
            <person name="Najimudin N."/>
            <person name="Mahadi N.M."/>
            <person name="Illias R.M."/>
        </authorList>
    </citation>
    <scope>NUCLEOTIDE SEQUENCE [LARGE SCALE GENOMIC DNA]</scope>
    <source>
        <strain evidence="4 5">G1</strain>
    </source>
</reference>
<dbReference type="STRING" id="1246626.BleG1_2465"/>
<keyword evidence="1 2" id="KW-0443">Lipid metabolism</keyword>
<dbReference type="InterPro" id="IPR016035">
    <property type="entry name" value="Acyl_Trfase/lysoPLipase"/>
</dbReference>
<evidence type="ECO:0000256" key="2">
    <source>
        <dbReference type="PROSITE-ProRule" id="PRU01161"/>
    </source>
</evidence>
<keyword evidence="2" id="KW-0442">Lipid degradation</keyword>
<gene>
    <name evidence="4" type="ORF">BleG1_2465</name>
</gene>
<dbReference type="RefSeq" id="WP_038481301.1">
    <property type="nucleotide sequence ID" value="NZ_CP003923.1"/>
</dbReference>
<evidence type="ECO:0000256" key="1">
    <source>
        <dbReference type="ARBA" id="ARBA00023098"/>
    </source>
</evidence>
<proteinExistence type="predicted"/>
<dbReference type="Pfam" id="PF01734">
    <property type="entry name" value="Patatin"/>
    <property type="match status" value="1"/>
</dbReference>
<dbReference type="PATRIC" id="fig|1246626.3.peg.2463"/>
<dbReference type="PANTHER" id="PTHR46394:SF1">
    <property type="entry name" value="PNPLA DOMAIN-CONTAINING PROTEIN"/>
    <property type="match status" value="1"/>
</dbReference>
<dbReference type="EMBL" id="CP003923">
    <property type="protein sequence ID" value="AIC95041.1"/>
    <property type="molecule type" value="Genomic_DNA"/>
</dbReference>
<dbReference type="eggNOG" id="COG1752">
    <property type="taxonomic scope" value="Bacteria"/>
</dbReference>
<dbReference type="CDD" id="cd07207">
    <property type="entry name" value="Pat_ExoU_VipD_like"/>
    <property type="match status" value="1"/>
</dbReference>
<dbReference type="GO" id="GO:0016787">
    <property type="term" value="F:hydrolase activity"/>
    <property type="evidence" value="ECO:0007669"/>
    <property type="project" value="UniProtKB-UniRule"/>
</dbReference>
<dbReference type="HOGENOM" id="CLU_047251_3_0_9"/>
<feature type="short sequence motif" description="GXSXG" evidence="2">
    <location>
        <begin position="36"/>
        <end position="40"/>
    </location>
</feature>